<dbReference type="PROSITE" id="PS50929">
    <property type="entry name" value="ABC_TM1F"/>
    <property type="match status" value="1"/>
</dbReference>
<dbReference type="GO" id="GO:0034040">
    <property type="term" value="F:ATPase-coupled lipid transmembrane transporter activity"/>
    <property type="evidence" value="ECO:0007669"/>
    <property type="project" value="TreeGrafter"/>
</dbReference>
<evidence type="ECO:0000256" key="6">
    <source>
        <dbReference type="ARBA" id="ARBA00023136"/>
    </source>
</evidence>
<dbReference type="NCBIfam" id="TIGR02868">
    <property type="entry name" value="CydC"/>
    <property type="match status" value="1"/>
</dbReference>
<evidence type="ECO:0000259" key="9">
    <source>
        <dbReference type="PROSITE" id="PS50929"/>
    </source>
</evidence>
<dbReference type="AlphaFoldDB" id="A0A0F5FK92"/>
<dbReference type="STRING" id="429727.VE26_02845"/>
<evidence type="ECO:0000256" key="5">
    <source>
        <dbReference type="ARBA" id="ARBA00022989"/>
    </source>
</evidence>
<evidence type="ECO:0000313" key="10">
    <source>
        <dbReference type="EMBL" id="KKB08995.1"/>
    </source>
</evidence>
<dbReference type="GO" id="GO:0045454">
    <property type="term" value="P:cell redox homeostasis"/>
    <property type="evidence" value="ECO:0007669"/>
    <property type="project" value="InterPro"/>
</dbReference>
<dbReference type="GO" id="GO:0140359">
    <property type="term" value="F:ABC-type transporter activity"/>
    <property type="evidence" value="ECO:0007669"/>
    <property type="project" value="InterPro"/>
</dbReference>
<feature type="transmembrane region" description="Helical" evidence="7">
    <location>
        <begin position="162"/>
        <end position="182"/>
    </location>
</feature>
<dbReference type="InterPro" id="IPR027417">
    <property type="entry name" value="P-loop_NTPase"/>
</dbReference>
<organism evidence="10 11">
    <name type="scientific">Devosia chinhatensis</name>
    <dbReference type="NCBI Taxonomy" id="429727"/>
    <lineage>
        <taxon>Bacteria</taxon>
        <taxon>Pseudomonadati</taxon>
        <taxon>Pseudomonadota</taxon>
        <taxon>Alphaproteobacteria</taxon>
        <taxon>Hyphomicrobiales</taxon>
        <taxon>Devosiaceae</taxon>
        <taxon>Devosia</taxon>
    </lineage>
</organism>
<dbReference type="Gene3D" id="1.20.1560.10">
    <property type="entry name" value="ABC transporter type 1, transmembrane domain"/>
    <property type="match status" value="1"/>
</dbReference>
<dbReference type="Pfam" id="PF00005">
    <property type="entry name" value="ABC_tran"/>
    <property type="match status" value="1"/>
</dbReference>
<dbReference type="InterPro" id="IPR003593">
    <property type="entry name" value="AAA+_ATPase"/>
</dbReference>
<reference evidence="10 11" key="1">
    <citation type="submission" date="2015-03" db="EMBL/GenBank/DDBJ databases">
        <authorList>
            <person name="Hassan Y."/>
            <person name="Lepp D."/>
            <person name="Li X.-Z."/>
            <person name="Zhou T."/>
        </authorList>
    </citation>
    <scope>NUCLEOTIDE SEQUENCE [LARGE SCALE GENOMIC DNA]</scope>
    <source>
        <strain evidence="10 11">IPL18</strain>
    </source>
</reference>
<evidence type="ECO:0000259" key="8">
    <source>
        <dbReference type="PROSITE" id="PS50893"/>
    </source>
</evidence>
<dbReference type="SUPFAM" id="SSF52540">
    <property type="entry name" value="P-loop containing nucleoside triphosphate hydrolases"/>
    <property type="match status" value="1"/>
</dbReference>
<dbReference type="GO" id="GO:0005524">
    <property type="term" value="F:ATP binding"/>
    <property type="evidence" value="ECO:0007669"/>
    <property type="project" value="UniProtKB-KW"/>
</dbReference>
<dbReference type="InterPro" id="IPR003439">
    <property type="entry name" value="ABC_transporter-like_ATP-bd"/>
</dbReference>
<keyword evidence="6 7" id="KW-0472">Membrane</keyword>
<dbReference type="Gene3D" id="3.40.50.300">
    <property type="entry name" value="P-loop containing nucleotide triphosphate hydrolases"/>
    <property type="match status" value="1"/>
</dbReference>
<dbReference type="SMART" id="SM00382">
    <property type="entry name" value="AAA"/>
    <property type="match status" value="1"/>
</dbReference>
<keyword evidence="11" id="KW-1185">Reference proteome</keyword>
<evidence type="ECO:0000256" key="1">
    <source>
        <dbReference type="ARBA" id="ARBA00004651"/>
    </source>
</evidence>
<dbReference type="InterPro" id="IPR036640">
    <property type="entry name" value="ABC1_TM_sf"/>
</dbReference>
<keyword evidence="5 7" id="KW-1133">Transmembrane helix</keyword>
<feature type="domain" description="ABC transporter" evidence="8">
    <location>
        <begin position="337"/>
        <end position="552"/>
    </location>
</feature>
<dbReference type="PATRIC" id="fig|429727.3.peg.592"/>
<feature type="domain" description="ABC transmembrane type-1" evidence="9">
    <location>
        <begin position="19"/>
        <end position="304"/>
    </location>
</feature>
<keyword evidence="2 7" id="KW-0812">Transmembrane</keyword>
<dbReference type="PROSITE" id="PS50893">
    <property type="entry name" value="ABC_TRANSPORTER_2"/>
    <property type="match status" value="1"/>
</dbReference>
<sequence length="552" mass="57413">MKALISFFPLFRQRGRALALALFLSLVTLLAGVALLGTSGWFITAAALTTLGVGFNLFVPSSLVRGFSFIRILARYGERLVGHDATLRLLSNLRGWLFARLFPRLPLPDRSLRHGDLVSRLTADVDALDNAFLVAIGPWLSAIVVGTVMTTVLATLLPDAALAYGAAMACAALAVPAGLLWLSRGLGRASVEANADLRMAALDGALGHADLTALGALGSASRRFEDASARAGQLRRQLGGLTSAGAALVQVLAALALIGVLWAGLLALDAGRIEGPVLAGLLLAVLGSFEATGMIVRGVGKAGAAMAAAERLVALAELPPPVAEPDAPLAVPHDASIRFDRVSFAYPGAPPVLAGLSMTIRPGQKIAITGPSGCGKSTLLRLLLRLAEPQQGTVALGGQSLARYCSADLHAHMALLSQDSPIFLDTLRNNLLLGRADADDAALRSALQSAQLDGFVATLPQGLDSRIGEAGRSLSAGQGRRLCLARALLSQAPILLLDEPTAALDRETELAFFRILAEAAADRTIIMVTHADIPGGTVDRVLTLRNGQIQDA</sequence>
<dbReference type="RefSeq" id="WP_046103684.1">
    <property type="nucleotide sequence ID" value="NZ_JZEY01000054.1"/>
</dbReference>
<dbReference type="GO" id="GO:0005886">
    <property type="term" value="C:plasma membrane"/>
    <property type="evidence" value="ECO:0007669"/>
    <property type="project" value="UniProtKB-SubCell"/>
</dbReference>
<feature type="transmembrane region" description="Helical" evidence="7">
    <location>
        <begin position="277"/>
        <end position="296"/>
    </location>
</feature>
<evidence type="ECO:0000256" key="2">
    <source>
        <dbReference type="ARBA" id="ARBA00022692"/>
    </source>
</evidence>
<dbReference type="PANTHER" id="PTHR24221">
    <property type="entry name" value="ATP-BINDING CASSETTE SUB-FAMILY B"/>
    <property type="match status" value="1"/>
</dbReference>
<dbReference type="InterPro" id="IPR011527">
    <property type="entry name" value="ABC1_TM_dom"/>
</dbReference>
<evidence type="ECO:0000256" key="3">
    <source>
        <dbReference type="ARBA" id="ARBA00022741"/>
    </source>
</evidence>
<evidence type="ECO:0000256" key="7">
    <source>
        <dbReference type="SAM" id="Phobius"/>
    </source>
</evidence>
<dbReference type="OrthoDB" id="5288404at2"/>
<dbReference type="InterPro" id="IPR039421">
    <property type="entry name" value="Type_1_exporter"/>
</dbReference>
<dbReference type="GO" id="GO:0034775">
    <property type="term" value="P:glutathione transmembrane transport"/>
    <property type="evidence" value="ECO:0007669"/>
    <property type="project" value="InterPro"/>
</dbReference>
<accession>A0A0F5FK92</accession>
<feature type="transmembrane region" description="Helical" evidence="7">
    <location>
        <begin position="238"/>
        <end position="265"/>
    </location>
</feature>
<dbReference type="EMBL" id="JZEY01000054">
    <property type="protein sequence ID" value="KKB08995.1"/>
    <property type="molecule type" value="Genomic_DNA"/>
</dbReference>
<evidence type="ECO:0000313" key="11">
    <source>
        <dbReference type="Proteomes" id="UP000033649"/>
    </source>
</evidence>
<name>A0A0F5FK92_9HYPH</name>
<proteinExistence type="predicted"/>
<dbReference type="SUPFAM" id="SSF90123">
    <property type="entry name" value="ABC transporter transmembrane region"/>
    <property type="match status" value="1"/>
</dbReference>
<evidence type="ECO:0000256" key="4">
    <source>
        <dbReference type="ARBA" id="ARBA00022840"/>
    </source>
</evidence>
<dbReference type="PANTHER" id="PTHR24221:SF654">
    <property type="entry name" value="ATP-BINDING CASSETTE SUB-FAMILY B MEMBER 6"/>
    <property type="match status" value="1"/>
</dbReference>
<keyword evidence="4 10" id="KW-0067">ATP-binding</keyword>
<comment type="caution">
    <text evidence="10">The sequence shown here is derived from an EMBL/GenBank/DDBJ whole genome shotgun (WGS) entry which is preliminary data.</text>
</comment>
<dbReference type="Proteomes" id="UP000033649">
    <property type="component" value="Unassembled WGS sequence"/>
</dbReference>
<dbReference type="InterPro" id="IPR014223">
    <property type="entry name" value="ABC_CydC/D"/>
</dbReference>
<comment type="subcellular location">
    <subcellularLocation>
        <location evidence="1">Cell membrane</location>
        <topology evidence="1">Multi-pass membrane protein</topology>
    </subcellularLocation>
</comment>
<dbReference type="GO" id="GO:0016887">
    <property type="term" value="F:ATP hydrolysis activity"/>
    <property type="evidence" value="ECO:0007669"/>
    <property type="project" value="InterPro"/>
</dbReference>
<protein>
    <submittedName>
        <fullName evidence="10">ABC transporter ATP-binding protein</fullName>
    </submittedName>
</protein>
<gene>
    <name evidence="10" type="ORF">VE26_02845</name>
</gene>
<feature type="transmembrane region" description="Helical" evidence="7">
    <location>
        <begin position="41"/>
        <end position="59"/>
    </location>
</feature>
<feature type="transmembrane region" description="Helical" evidence="7">
    <location>
        <begin position="131"/>
        <end position="156"/>
    </location>
</feature>
<keyword evidence="3" id="KW-0547">Nucleotide-binding</keyword>